<dbReference type="PANTHER" id="PTHR45772">
    <property type="entry name" value="CONSERVED COMPONENT OF ABC TRANSPORTER FOR NATURAL AMINO ACIDS-RELATED"/>
    <property type="match status" value="1"/>
</dbReference>
<name>A0ABR7I206_9FIRM</name>
<sequence length="245" mass="26913">MMERLLEVKDLSISFGGIKAVQDLNFHIDKGEVLALIGPNGSGKSTTVNMISGVYIQNKGTITFDGKEIPTKMSIADRAKLGIARTFQTPKPFAHLNVFDNIYTIALQQNSKAQAVELTNEILNLTKLYDLKDTKSAKLSIEKRKWMDLARCMATKPKIIMMDEVMAGLNPSEMESSLDLIRTINKEGITVLFIEHVMKAVVSVCTRAIVLNQGKLLCEGEPRTVLNDPQVVAAYLGGEANVTGN</sequence>
<gene>
    <name evidence="5" type="ORF">H8Z79_08540</name>
</gene>
<evidence type="ECO:0000313" key="5">
    <source>
        <dbReference type="EMBL" id="MBC5740507.1"/>
    </source>
</evidence>
<evidence type="ECO:0000259" key="4">
    <source>
        <dbReference type="PROSITE" id="PS50893"/>
    </source>
</evidence>
<reference evidence="5 6" key="1">
    <citation type="submission" date="2020-08" db="EMBL/GenBank/DDBJ databases">
        <title>Genome public.</title>
        <authorList>
            <person name="Liu C."/>
            <person name="Sun Q."/>
        </authorList>
    </citation>
    <scope>NUCLEOTIDE SEQUENCE [LARGE SCALE GENOMIC DNA]</scope>
    <source>
        <strain evidence="5 6">27-44</strain>
    </source>
</reference>
<dbReference type="CDD" id="cd03219">
    <property type="entry name" value="ABC_Mj1267_LivG_branched"/>
    <property type="match status" value="1"/>
</dbReference>
<dbReference type="InterPro" id="IPR051120">
    <property type="entry name" value="ABC_AA/LPS_Transport"/>
</dbReference>
<feature type="domain" description="ABC transporter" evidence="4">
    <location>
        <begin position="6"/>
        <end position="238"/>
    </location>
</feature>
<organism evidence="5 6">
    <name type="scientific">Blautia intestinalis</name>
    <dbReference type="NCBI Taxonomy" id="2763028"/>
    <lineage>
        <taxon>Bacteria</taxon>
        <taxon>Bacillati</taxon>
        <taxon>Bacillota</taxon>
        <taxon>Clostridia</taxon>
        <taxon>Lachnospirales</taxon>
        <taxon>Lachnospiraceae</taxon>
        <taxon>Blautia</taxon>
    </lineage>
</organism>
<dbReference type="InterPro" id="IPR027417">
    <property type="entry name" value="P-loop_NTPase"/>
</dbReference>
<evidence type="ECO:0000256" key="1">
    <source>
        <dbReference type="ARBA" id="ARBA00022448"/>
    </source>
</evidence>
<dbReference type="Pfam" id="PF00005">
    <property type="entry name" value="ABC_tran"/>
    <property type="match status" value="1"/>
</dbReference>
<keyword evidence="2" id="KW-0547">Nucleotide-binding</keyword>
<evidence type="ECO:0000256" key="3">
    <source>
        <dbReference type="ARBA" id="ARBA00022840"/>
    </source>
</evidence>
<dbReference type="Proteomes" id="UP000633936">
    <property type="component" value="Unassembled WGS sequence"/>
</dbReference>
<protein>
    <submittedName>
        <fullName evidence="5">ABC transporter ATP-binding protein</fullName>
    </submittedName>
</protein>
<dbReference type="InterPro" id="IPR003593">
    <property type="entry name" value="AAA+_ATPase"/>
</dbReference>
<dbReference type="InterPro" id="IPR003439">
    <property type="entry name" value="ABC_transporter-like_ATP-bd"/>
</dbReference>
<dbReference type="Gene3D" id="3.40.50.300">
    <property type="entry name" value="P-loop containing nucleotide triphosphate hydrolases"/>
    <property type="match status" value="1"/>
</dbReference>
<dbReference type="GO" id="GO:0005524">
    <property type="term" value="F:ATP binding"/>
    <property type="evidence" value="ECO:0007669"/>
    <property type="project" value="UniProtKB-KW"/>
</dbReference>
<accession>A0ABR7I206</accession>
<dbReference type="SMART" id="SM00382">
    <property type="entry name" value="AAA"/>
    <property type="match status" value="1"/>
</dbReference>
<proteinExistence type="predicted"/>
<dbReference type="InterPro" id="IPR032823">
    <property type="entry name" value="BCA_ABC_TP_C"/>
</dbReference>
<evidence type="ECO:0000256" key="2">
    <source>
        <dbReference type="ARBA" id="ARBA00022741"/>
    </source>
</evidence>
<evidence type="ECO:0000313" key="6">
    <source>
        <dbReference type="Proteomes" id="UP000633936"/>
    </source>
</evidence>
<keyword evidence="1" id="KW-0813">Transport</keyword>
<keyword evidence="3 5" id="KW-0067">ATP-binding</keyword>
<dbReference type="SUPFAM" id="SSF52540">
    <property type="entry name" value="P-loop containing nucleoside triphosphate hydrolases"/>
    <property type="match status" value="1"/>
</dbReference>
<comment type="caution">
    <text evidence="5">The sequence shown here is derived from an EMBL/GenBank/DDBJ whole genome shotgun (WGS) entry which is preliminary data.</text>
</comment>
<dbReference type="RefSeq" id="WP_178703814.1">
    <property type="nucleotide sequence ID" value="NZ_JACOQE010000004.1"/>
</dbReference>
<dbReference type="EMBL" id="JACOQE010000004">
    <property type="protein sequence ID" value="MBC5740507.1"/>
    <property type="molecule type" value="Genomic_DNA"/>
</dbReference>
<dbReference type="Pfam" id="PF12399">
    <property type="entry name" value="BCA_ABC_TP_C"/>
    <property type="match status" value="1"/>
</dbReference>
<dbReference type="PROSITE" id="PS50893">
    <property type="entry name" value="ABC_TRANSPORTER_2"/>
    <property type="match status" value="1"/>
</dbReference>
<keyword evidence="6" id="KW-1185">Reference proteome</keyword>
<dbReference type="PANTHER" id="PTHR45772:SF8">
    <property type="entry name" value="HIGH-AFFINITY BRANCHED-CHAIN AMINO ACID TRANSPORT ATP-BINDING PROTEIN"/>
    <property type="match status" value="1"/>
</dbReference>